<dbReference type="EMBL" id="RJSE01000008">
    <property type="protein sequence ID" value="RNL61066.1"/>
    <property type="molecule type" value="Genomic_DNA"/>
</dbReference>
<dbReference type="CDD" id="cd06581">
    <property type="entry name" value="TM_PBP1_LivM_like"/>
    <property type="match status" value="1"/>
</dbReference>
<keyword evidence="4 9" id="KW-0812">Transmembrane</keyword>
<reference evidence="10 11" key="1">
    <citation type="submission" date="2018-11" db="EMBL/GenBank/DDBJ databases">
        <authorList>
            <person name="Li F."/>
        </authorList>
    </citation>
    <scope>NUCLEOTIDE SEQUENCE [LARGE SCALE GENOMIC DNA]</scope>
    <source>
        <strain evidence="10 11">Gsoil 097</strain>
    </source>
</reference>
<keyword evidence="6 9" id="KW-1133">Transmembrane helix</keyword>
<feature type="transmembrane region" description="Helical" evidence="9">
    <location>
        <begin position="266"/>
        <end position="286"/>
    </location>
</feature>
<comment type="caution">
    <text evidence="10">The sequence shown here is derived from an EMBL/GenBank/DDBJ whole genome shotgun (WGS) entry which is preliminary data.</text>
</comment>
<feature type="transmembrane region" description="Helical" evidence="9">
    <location>
        <begin position="193"/>
        <end position="211"/>
    </location>
</feature>
<feature type="transmembrane region" description="Helical" evidence="9">
    <location>
        <begin position="37"/>
        <end position="54"/>
    </location>
</feature>
<dbReference type="Pfam" id="PF02653">
    <property type="entry name" value="BPD_transp_2"/>
    <property type="match status" value="2"/>
</dbReference>
<keyword evidence="5" id="KW-0029">Amino-acid transport</keyword>
<dbReference type="InterPro" id="IPR052157">
    <property type="entry name" value="BCAA_transport_permease"/>
</dbReference>
<keyword evidence="3" id="KW-1003">Cell membrane</keyword>
<evidence type="ECO:0000256" key="4">
    <source>
        <dbReference type="ARBA" id="ARBA00022692"/>
    </source>
</evidence>
<dbReference type="GO" id="GO:0005886">
    <property type="term" value="C:plasma membrane"/>
    <property type="evidence" value="ECO:0007669"/>
    <property type="project" value="UniProtKB-SubCell"/>
</dbReference>
<feature type="transmembrane region" description="Helical" evidence="9">
    <location>
        <begin position="456"/>
        <end position="475"/>
    </location>
</feature>
<feature type="transmembrane region" description="Helical" evidence="9">
    <location>
        <begin position="6"/>
        <end position="30"/>
    </location>
</feature>
<comment type="subcellular location">
    <subcellularLocation>
        <location evidence="1">Cell membrane</location>
        <topology evidence="1">Multi-pass membrane protein</topology>
    </subcellularLocation>
</comment>
<evidence type="ECO:0000256" key="9">
    <source>
        <dbReference type="SAM" id="Phobius"/>
    </source>
</evidence>
<organism evidence="10 11">
    <name type="scientific">Nocardioides marmoriginsengisoli</name>
    <dbReference type="NCBI Taxonomy" id="661483"/>
    <lineage>
        <taxon>Bacteria</taxon>
        <taxon>Bacillati</taxon>
        <taxon>Actinomycetota</taxon>
        <taxon>Actinomycetes</taxon>
        <taxon>Propionibacteriales</taxon>
        <taxon>Nocardioidaceae</taxon>
        <taxon>Nocardioides</taxon>
    </lineage>
</organism>
<feature type="transmembrane region" description="Helical" evidence="9">
    <location>
        <begin position="410"/>
        <end position="429"/>
    </location>
</feature>
<dbReference type="InterPro" id="IPR043428">
    <property type="entry name" value="LivM-like"/>
</dbReference>
<evidence type="ECO:0000313" key="11">
    <source>
        <dbReference type="Proteomes" id="UP000267128"/>
    </source>
</evidence>
<proteinExistence type="inferred from homology"/>
<feature type="transmembrane region" description="Helical" evidence="9">
    <location>
        <begin position="241"/>
        <end position="260"/>
    </location>
</feature>
<evidence type="ECO:0000256" key="2">
    <source>
        <dbReference type="ARBA" id="ARBA00022448"/>
    </source>
</evidence>
<dbReference type="AlphaFoldDB" id="A0A3N0CDD4"/>
<evidence type="ECO:0000256" key="6">
    <source>
        <dbReference type="ARBA" id="ARBA00022989"/>
    </source>
</evidence>
<feature type="transmembrane region" description="Helical" evidence="9">
    <location>
        <begin position="138"/>
        <end position="161"/>
    </location>
</feature>
<evidence type="ECO:0008006" key="12">
    <source>
        <dbReference type="Google" id="ProtNLM"/>
    </source>
</evidence>
<keyword evidence="2" id="KW-0813">Transport</keyword>
<feature type="transmembrane region" description="Helical" evidence="9">
    <location>
        <begin position="506"/>
        <end position="529"/>
    </location>
</feature>
<evidence type="ECO:0000256" key="8">
    <source>
        <dbReference type="ARBA" id="ARBA00037998"/>
    </source>
</evidence>
<sequence>MQPVSDYLPFIVFGLVSGSVYGLSAMGLVLTYKTSGILNFGQGGVTAIAAFLYYDLTRNSVPVPIAIILVVLVFGTLSGLVLEVVARLLARTSTANRVVGTVGLLLFCQSILVVRYGGAALPFPGFLPQGGFTVSGTLIRADQVITAAIALAAAVGIFLFFRWTRLGTEMRAVVDDPDLLDMTGRSPVKVRRTAWIIGSVFASASGLLIAPTSNLDSVLLTLLVVQAFGAAAIGRFTSLPLAYAGGLVLGLLTSLAPKWAPQTTLFQGLPLAIPFLLLVVVLLVTSKSKLKEIGRSVLSAAPATSRLTLNQMLGTGIVSVVALALVPVLVGAKLIIWSQGLTYVILFLSLSLLVRLSGQVSLCHIAFQAVGAAVMTHLGDVPWLAAVLIAGLAAVPLGILVALPAVRLAGLFLAVTTLGLGILMQYLGYATNPLFGTQLGRAASRPGAFGLDGDKGYYYVLLAFVVGTAVLVLSVERSRMGRLLRGLADSPTALVTMGAGINGLRVLVFCLSAFVASVSGALLAPLFGVIDATRFGWLNSLVVLTVLVIAGRGIIVAPFIAAALIQVVPGYVYNQTFQLYLPVFFGLGALLMAVAPGISGSALVPKRPRRRAGDRAPHALPPRAHHPKLVEVP</sequence>
<accession>A0A3N0CDD4</accession>
<dbReference type="CDD" id="cd06582">
    <property type="entry name" value="TM_PBP1_LivH_like"/>
    <property type="match status" value="1"/>
</dbReference>
<keyword evidence="11" id="KW-1185">Reference proteome</keyword>
<name>A0A3N0CDD4_9ACTN</name>
<feature type="transmembrane region" description="Helical" evidence="9">
    <location>
        <begin position="307"/>
        <end position="330"/>
    </location>
</feature>
<keyword evidence="7 9" id="KW-0472">Membrane</keyword>
<protein>
    <recommendedName>
        <fullName evidence="12">ABC transporter permease</fullName>
    </recommendedName>
</protein>
<dbReference type="Proteomes" id="UP000267128">
    <property type="component" value="Unassembled WGS sequence"/>
</dbReference>
<feature type="transmembrane region" description="Helical" evidence="9">
    <location>
        <begin position="66"/>
        <end position="86"/>
    </location>
</feature>
<comment type="similarity">
    <text evidence="8">Belongs to the binding-protein-dependent transport system permease family. LivHM subfamily.</text>
</comment>
<dbReference type="PANTHER" id="PTHR11795:SF451">
    <property type="entry name" value="ABC TRANSPORTER PERMEASE PROTEIN"/>
    <property type="match status" value="1"/>
</dbReference>
<evidence type="ECO:0000313" key="10">
    <source>
        <dbReference type="EMBL" id="RNL61066.1"/>
    </source>
</evidence>
<evidence type="ECO:0000256" key="5">
    <source>
        <dbReference type="ARBA" id="ARBA00022970"/>
    </source>
</evidence>
<evidence type="ECO:0000256" key="3">
    <source>
        <dbReference type="ARBA" id="ARBA00022475"/>
    </source>
</evidence>
<dbReference type="InterPro" id="IPR001851">
    <property type="entry name" value="ABC_transp_permease"/>
</dbReference>
<dbReference type="GO" id="GO:0015658">
    <property type="term" value="F:branched-chain amino acid transmembrane transporter activity"/>
    <property type="evidence" value="ECO:0007669"/>
    <property type="project" value="InterPro"/>
</dbReference>
<dbReference type="PANTHER" id="PTHR11795">
    <property type="entry name" value="BRANCHED-CHAIN AMINO ACID TRANSPORT SYSTEM PERMEASE PROTEIN LIVH"/>
    <property type="match status" value="1"/>
</dbReference>
<feature type="transmembrane region" description="Helical" evidence="9">
    <location>
        <begin position="579"/>
        <end position="604"/>
    </location>
</feature>
<evidence type="ECO:0000256" key="7">
    <source>
        <dbReference type="ARBA" id="ARBA00023136"/>
    </source>
</evidence>
<evidence type="ECO:0000256" key="1">
    <source>
        <dbReference type="ARBA" id="ARBA00004651"/>
    </source>
</evidence>
<gene>
    <name evidence="10" type="ORF">EFK50_16935</name>
</gene>
<dbReference type="GO" id="GO:0006865">
    <property type="term" value="P:amino acid transport"/>
    <property type="evidence" value="ECO:0007669"/>
    <property type="project" value="UniProtKB-KW"/>
</dbReference>
<feature type="transmembrane region" description="Helical" evidence="9">
    <location>
        <begin position="98"/>
        <end position="118"/>
    </location>
</feature>
<feature type="transmembrane region" description="Helical" evidence="9">
    <location>
        <begin position="541"/>
        <end position="567"/>
    </location>
</feature>
<feature type="transmembrane region" description="Helical" evidence="9">
    <location>
        <begin position="384"/>
        <end position="403"/>
    </location>
</feature>